<sequence>MKSKSNSSSSGILMKILVVFFAGFCAWAYQAACPPPPNKLRSQDITSPRIKLRDGRHLSYIESGVPKQNAKSKLIYVHCFDCSKYHNPFAVSASPAVVEELGVYIVALDRPGYGQSDPDPKRTVKSLALDIEELADQLNLGPKFYVAGFSMGGQVIWSCLKYIPHRLAGAVLISPAVNYWWGHIPSNLTKEAYGGQLPQDQWSMSVAHHLPSLTYWWNTQKWFPSFSVIAGFSRPAIYSTSDMEVLSNMLARMDPNQAHTFQSQPRLQGEFESLHRDLNIGFGKWEFDPMVVDNPFPNNDGSVHIWMGDEDRIVPVTLQRYIAQQLGWVKYHEVTGGGHMIPFADGVTDSILKTLLNVK</sequence>
<reference evidence="2" key="1">
    <citation type="journal article" date="2022" name="Mol. Ecol. Resour.">
        <title>The genomes of chicory, endive, great burdock and yacon provide insights into Asteraceae palaeo-polyploidization history and plant inulin production.</title>
        <authorList>
            <person name="Fan W."/>
            <person name="Wang S."/>
            <person name="Wang H."/>
            <person name="Wang A."/>
            <person name="Jiang F."/>
            <person name="Liu H."/>
            <person name="Zhao H."/>
            <person name="Xu D."/>
            <person name="Zhang Y."/>
        </authorList>
    </citation>
    <scope>NUCLEOTIDE SEQUENCE [LARGE SCALE GENOMIC DNA]</scope>
    <source>
        <strain evidence="2">cv. Niubang</strain>
    </source>
</reference>
<comment type="caution">
    <text evidence="1">The sequence shown here is derived from an EMBL/GenBank/DDBJ whole genome shotgun (WGS) entry which is preliminary data.</text>
</comment>
<dbReference type="Proteomes" id="UP001055879">
    <property type="component" value="Linkage Group LG08"/>
</dbReference>
<reference evidence="1 2" key="2">
    <citation type="journal article" date="2022" name="Mol. Ecol. Resour.">
        <title>The genomes of chicory, endive, great burdock and yacon provide insights into Asteraceae paleo-polyploidization history and plant inulin production.</title>
        <authorList>
            <person name="Fan W."/>
            <person name="Wang S."/>
            <person name="Wang H."/>
            <person name="Wang A."/>
            <person name="Jiang F."/>
            <person name="Liu H."/>
            <person name="Zhao H."/>
            <person name="Xu D."/>
            <person name="Zhang Y."/>
        </authorList>
    </citation>
    <scope>NUCLEOTIDE SEQUENCE [LARGE SCALE GENOMIC DNA]</scope>
    <source>
        <strain evidence="2">cv. Niubang</strain>
    </source>
</reference>
<evidence type="ECO:0000313" key="1">
    <source>
        <dbReference type="EMBL" id="KAI3706771.1"/>
    </source>
</evidence>
<protein>
    <submittedName>
        <fullName evidence="1">Uncharacterized protein</fullName>
    </submittedName>
</protein>
<keyword evidence="2" id="KW-1185">Reference proteome</keyword>
<evidence type="ECO:0000313" key="2">
    <source>
        <dbReference type="Proteomes" id="UP001055879"/>
    </source>
</evidence>
<organism evidence="1 2">
    <name type="scientific">Arctium lappa</name>
    <name type="common">Greater burdock</name>
    <name type="synonym">Lappa major</name>
    <dbReference type="NCBI Taxonomy" id="4217"/>
    <lineage>
        <taxon>Eukaryota</taxon>
        <taxon>Viridiplantae</taxon>
        <taxon>Streptophyta</taxon>
        <taxon>Embryophyta</taxon>
        <taxon>Tracheophyta</taxon>
        <taxon>Spermatophyta</taxon>
        <taxon>Magnoliopsida</taxon>
        <taxon>eudicotyledons</taxon>
        <taxon>Gunneridae</taxon>
        <taxon>Pentapetalae</taxon>
        <taxon>asterids</taxon>
        <taxon>campanulids</taxon>
        <taxon>Asterales</taxon>
        <taxon>Asteraceae</taxon>
        <taxon>Carduoideae</taxon>
        <taxon>Cardueae</taxon>
        <taxon>Arctiinae</taxon>
        <taxon>Arctium</taxon>
    </lineage>
</organism>
<proteinExistence type="predicted"/>
<name>A0ACB9AAL3_ARCLA</name>
<gene>
    <name evidence="1" type="ORF">L6452_24727</name>
</gene>
<accession>A0ACB9AAL3</accession>
<dbReference type="EMBL" id="CM042054">
    <property type="protein sequence ID" value="KAI3706771.1"/>
    <property type="molecule type" value="Genomic_DNA"/>
</dbReference>